<protein>
    <recommendedName>
        <fullName evidence="4">Replication factor A C-terminal domain-containing protein</fullName>
    </recommendedName>
</protein>
<keyword evidence="3" id="KW-1185">Reference proteome</keyword>
<feature type="region of interest" description="Disordered" evidence="1">
    <location>
        <begin position="478"/>
        <end position="504"/>
    </location>
</feature>
<evidence type="ECO:0008006" key="4">
    <source>
        <dbReference type="Google" id="ProtNLM"/>
    </source>
</evidence>
<organism evidence="2 3">
    <name type="scientific">Trifolium subterraneum</name>
    <name type="common">Subterranean clover</name>
    <dbReference type="NCBI Taxonomy" id="3900"/>
    <lineage>
        <taxon>Eukaryota</taxon>
        <taxon>Viridiplantae</taxon>
        <taxon>Streptophyta</taxon>
        <taxon>Embryophyta</taxon>
        <taxon>Tracheophyta</taxon>
        <taxon>Spermatophyta</taxon>
        <taxon>Magnoliopsida</taxon>
        <taxon>eudicotyledons</taxon>
        <taxon>Gunneridae</taxon>
        <taxon>Pentapetalae</taxon>
        <taxon>rosids</taxon>
        <taxon>fabids</taxon>
        <taxon>Fabales</taxon>
        <taxon>Fabaceae</taxon>
        <taxon>Papilionoideae</taxon>
        <taxon>50 kb inversion clade</taxon>
        <taxon>NPAAA clade</taxon>
        <taxon>Hologalegina</taxon>
        <taxon>IRL clade</taxon>
        <taxon>Trifolieae</taxon>
        <taxon>Trifolium</taxon>
    </lineage>
</organism>
<reference evidence="3" key="1">
    <citation type="journal article" date="2017" name="Front. Plant Sci.">
        <title>Climate Clever Clovers: New Paradigm to Reduce the Environmental Footprint of Ruminants by Breeding Low Methanogenic Forages Utilizing Haplotype Variation.</title>
        <authorList>
            <person name="Kaur P."/>
            <person name="Appels R."/>
            <person name="Bayer P.E."/>
            <person name="Keeble-Gagnere G."/>
            <person name="Wang J."/>
            <person name="Hirakawa H."/>
            <person name="Shirasawa K."/>
            <person name="Vercoe P."/>
            <person name="Stefanova K."/>
            <person name="Durmic Z."/>
            <person name="Nichols P."/>
            <person name="Revell C."/>
            <person name="Isobe S.N."/>
            <person name="Edwards D."/>
            <person name="Erskine W."/>
        </authorList>
    </citation>
    <scope>NUCLEOTIDE SEQUENCE [LARGE SCALE GENOMIC DNA]</scope>
    <source>
        <strain evidence="3">cv. Daliak</strain>
    </source>
</reference>
<dbReference type="SUPFAM" id="SSF50249">
    <property type="entry name" value="Nucleic acid-binding proteins"/>
    <property type="match status" value="2"/>
</dbReference>
<dbReference type="InterPro" id="IPR012340">
    <property type="entry name" value="NA-bd_OB-fold"/>
</dbReference>
<accession>A0A2Z6LMY4</accession>
<dbReference type="OrthoDB" id="1040769at2759"/>
<proteinExistence type="predicted"/>
<feature type="compositionally biased region" description="Low complexity" evidence="1">
    <location>
        <begin position="480"/>
        <end position="491"/>
    </location>
</feature>
<feature type="compositionally biased region" description="Polar residues" evidence="1">
    <location>
        <begin position="8"/>
        <end position="18"/>
    </location>
</feature>
<name>A0A2Z6LMY4_TRISU</name>
<dbReference type="PANTHER" id="PTHR47165:SF4">
    <property type="entry name" value="OS03G0429900 PROTEIN"/>
    <property type="match status" value="1"/>
</dbReference>
<evidence type="ECO:0000313" key="2">
    <source>
        <dbReference type="EMBL" id="GAU17227.1"/>
    </source>
</evidence>
<dbReference type="AlphaFoldDB" id="A0A2Z6LMY4"/>
<dbReference type="EMBL" id="DF973168">
    <property type="protein sequence ID" value="GAU17227.1"/>
    <property type="molecule type" value="Genomic_DNA"/>
</dbReference>
<dbReference type="Gene3D" id="2.40.50.140">
    <property type="entry name" value="Nucleic acid-binding proteins"/>
    <property type="match status" value="2"/>
</dbReference>
<feature type="region of interest" description="Disordered" evidence="1">
    <location>
        <begin position="1"/>
        <end position="32"/>
    </location>
</feature>
<evidence type="ECO:0000256" key="1">
    <source>
        <dbReference type="SAM" id="MobiDB-lite"/>
    </source>
</evidence>
<dbReference type="Proteomes" id="UP000242715">
    <property type="component" value="Unassembled WGS sequence"/>
</dbReference>
<gene>
    <name evidence="2" type="ORF">TSUD_324300</name>
</gene>
<dbReference type="PANTHER" id="PTHR47165">
    <property type="entry name" value="OS03G0429900 PROTEIN"/>
    <property type="match status" value="1"/>
</dbReference>
<sequence length="529" mass="59251">MESKETKVSLNAARSSMETVKEKVPTSSIGTPKTMLAKSSMDTANLKEIVPISPTENTKLQVIEIWRLGVIIDDIWTVSVGDKADRMDMLLRDIKGDTITATIMESDIEFWKPKLIEQKTYFMHAIGVIDTIKKCVTASATRKGNISFTIKDLRSNVLDCILWDALSIEFLSYYNQQNDLGHVVMIMKHAKVKEPQGVYPLQLTNAWNGTKLLFDQNIPEIKEFLACLPKDVTFPTQSGAPSNSSQIYSVTSAASQYSSDENFMKHARVIQLRDMKKLKVETYCVTLATTSHIRVSNQDWYFRSCFECSCKADGDSPPYECKKGHFTQDPQIKYKLDVEVYDGKDTAKFVFWDNTMEELLGMTAATLLQKEIEKGLGDPHDYPLCIDDIMERRFAFRVKWQPGWGGQGTVSFCKDSKDLIAKIEEVIPVAEVSSSCKEIEAIQEDVVAIKDSPPKQTFTQSDIDKFACLDDSILSTPNVSASSENDISASSQKTPAKRSAGKQTVVEVTNLDSQFSSTRSGKAIKKEKK</sequence>
<evidence type="ECO:0000313" key="3">
    <source>
        <dbReference type="Proteomes" id="UP000242715"/>
    </source>
</evidence>
<dbReference type="CDD" id="cd04481">
    <property type="entry name" value="RPA1_DBD_B_like"/>
    <property type="match status" value="1"/>
</dbReference>